<dbReference type="GO" id="GO:0042744">
    <property type="term" value="P:hydrogen peroxide catabolic process"/>
    <property type="evidence" value="ECO:0007669"/>
    <property type="project" value="UniProtKB-KW"/>
</dbReference>
<feature type="binding site" evidence="13">
    <location>
        <position position="365"/>
    </location>
    <ligand>
        <name>Ca(2+)</name>
        <dbReference type="ChEBI" id="CHEBI:29108"/>
        <label>1</label>
    </ligand>
</feature>
<dbReference type="FunFam" id="1.10.420.10:FF:000001">
    <property type="entry name" value="Peroxidase"/>
    <property type="match status" value="2"/>
</dbReference>
<evidence type="ECO:0000256" key="14">
    <source>
        <dbReference type="PIRSR" id="PIRSR600823-4"/>
    </source>
</evidence>
<dbReference type="CDD" id="cd00693">
    <property type="entry name" value="secretory_peroxidase"/>
    <property type="match status" value="2"/>
</dbReference>
<keyword evidence="3" id="KW-0349">Heme</keyword>
<feature type="binding site" evidence="12">
    <location>
        <position position="499"/>
    </location>
    <ligand>
        <name>substrate</name>
    </ligand>
</feature>
<dbReference type="Proteomes" id="UP000092600">
    <property type="component" value="Unassembled WGS sequence"/>
</dbReference>
<dbReference type="InterPro" id="IPR010255">
    <property type="entry name" value="Haem_peroxidase_sf"/>
</dbReference>
<keyword evidence="2 19" id="KW-0575">Peroxidase</keyword>
<reference evidence="19 20" key="1">
    <citation type="journal article" date="2016" name="DNA Res.">
        <title>The draft genome of MD-2 pineapple using hybrid error correction of long reads.</title>
        <authorList>
            <person name="Redwan R.M."/>
            <person name="Saidin A."/>
            <person name="Kumar S.V."/>
        </authorList>
    </citation>
    <scope>NUCLEOTIDE SEQUENCE [LARGE SCALE GENOMIC DNA]</scope>
    <source>
        <strain evidence="20">cv. MD2</strain>
        <tissue evidence="19">Leaf</tissue>
    </source>
</reference>
<feature type="disulfide bond" evidence="15">
    <location>
        <begin position="330"/>
        <end position="426"/>
    </location>
</feature>
<feature type="active site" description="Proton acceptor" evidence="11">
    <location>
        <position position="361"/>
    </location>
</feature>
<feature type="binding site" evidence="13">
    <location>
        <position position="589"/>
    </location>
    <ligand>
        <name>Ca(2+)</name>
        <dbReference type="ChEBI" id="CHEBI:29108"/>
        <label>2</label>
    </ligand>
</feature>
<evidence type="ECO:0000256" key="2">
    <source>
        <dbReference type="ARBA" id="ARBA00022559"/>
    </source>
</evidence>
<feature type="binding site" evidence="13">
    <location>
        <position position="384"/>
    </location>
    <ligand>
        <name>Ca(2+)</name>
        <dbReference type="ChEBI" id="CHEBI:29108"/>
        <label>1</label>
    </ligand>
</feature>
<feature type="domain" description="Plant heme peroxidase family profile" evidence="18">
    <location>
        <begin position="29"/>
        <end position="328"/>
    </location>
</feature>
<dbReference type="Gene3D" id="1.10.520.10">
    <property type="match status" value="2"/>
</dbReference>
<evidence type="ECO:0000256" key="13">
    <source>
        <dbReference type="PIRSR" id="PIRSR600823-3"/>
    </source>
</evidence>
<evidence type="ECO:0000256" key="11">
    <source>
        <dbReference type="PIRSR" id="PIRSR600823-1"/>
    </source>
</evidence>
<comment type="cofactor">
    <cofactor evidence="13">
        <name>heme b</name>
        <dbReference type="ChEBI" id="CHEBI:60344"/>
    </cofactor>
    <text evidence="13">Binds 1 heme b (iron(II)-protoporphyrin IX) group per subunit.</text>
</comment>
<keyword evidence="5 13" id="KW-0106">Calcium</keyword>
<evidence type="ECO:0000256" key="16">
    <source>
        <dbReference type="RuleBase" id="RU004241"/>
    </source>
</evidence>
<dbReference type="PRINTS" id="PR00461">
    <property type="entry name" value="PLPEROXIDASE"/>
</dbReference>
<evidence type="ECO:0000256" key="8">
    <source>
        <dbReference type="ARBA" id="ARBA00023157"/>
    </source>
</evidence>
<dbReference type="GO" id="GO:0140825">
    <property type="term" value="F:lactoperoxidase activity"/>
    <property type="evidence" value="ECO:0007669"/>
    <property type="project" value="UniProtKB-EC"/>
</dbReference>
<dbReference type="PANTHER" id="PTHR31517:SF8">
    <property type="entry name" value="PEROXIDASE"/>
    <property type="match status" value="1"/>
</dbReference>
<evidence type="ECO:0000256" key="17">
    <source>
        <dbReference type="SAM" id="SignalP"/>
    </source>
</evidence>
<dbReference type="SUPFAM" id="SSF48113">
    <property type="entry name" value="Heme-dependent peroxidases"/>
    <property type="match status" value="2"/>
</dbReference>
<dbReference type="AlphaFoldDB" id="A0A199W5S4"/>
<sequence length="661" mass="71726">MIMMRNFIAALLLVTLVNLSLFSHLSSAQLQPNYYANICPNVENIVRGAVTQKFQETFNAVGGTIRLFFHDCFVERDYPDNQSLNEDGFDTVDRAKAAVDADPQCANKVSCADILALATRDLITLAGGPSYTVELGRFDELSSTANSVAGRLPPPTFDLDQLTNLFQLNGLSRTDMIALCAAHTVGLGHCNKFANLINGPGNSVDPTLNKNYAAQLMSTCLANANSAVFLDPVTPGAFDNQYYKNLQQGLGLFSSDEVLYTDTRSRPLVDLWAQSSPAFEQAFVEAITKMGRIGVKTGSSVLLLILAISNLTLFPRWGSALQQNYYANICPNVESIVRGAVTQKFQETFNAVGATIRLFFHDCFVEVTIKALFGLIKDCGCDGSVLISSTPTNTAERDYLDNQSLNEDGFDTVDRAKAAVDADPQCTNKVSCADILALAARDLIALVSHYSLNSFHYIEYASYSYILSRIMAGGPSYAVELGRFDGLSSTAGSVVGKLPAPTFDLDQLTGIFGSNGLSMLDMIVLSACHTVGFAHCGIFSDRLYNFAPGSPMDPTLNKNYAAQLISSCPPNPNPSWHVFLDPVTPGAFDNQYFKNLQQGMGLLFSDQVLFNDTRSQSTVNSLASSSSRFEQAFVVAITNMGRVGVKTGLQGNIRENCRVFN</sequence>
<keyword evidence="17" id="KW-0732">Signal</keyword>
<keyword evidence="6" id="KW-0560">Oxidoreductase</keyword>
<feature type="binding site" evidence="13">
    <location>
        <position position="584"/>
    </location>
    <ligand>
        <name>Ca(2+)</name>
        <dbReference type="ChEBI" id="CHEBI:29108"/>
        <label>2</label>
    </ligand>
</feature>
<feature type="site" description="Transition state stabilizer" evidence="14">
    <location>
        <position position="357"/>
    </location>
</feature>
<comment type="cofactor">
    <cofactor evidence="13">
        <name>Ca(2+)</name>
        <dbReference type="ChEBI" id="CHEBI:29108"/>
    </cofactor>
    <text evidence="13">Binds 2 calcium ions per subunit.</text>
</comment>
<feature type="disulfide bond" evidence="15">
    <location>
        <begin position="363"/>
        <end position="381"/>
    </location>
</feature>
<feature type="binding site" evidence="13">
    <location>
        <position position="380"/>
    </location>
    <ligand>
        <name>Ca(2+)</name>
        <dbReference type="ChEBI" id="CHEBI:29108"/>
        <label>1</label>
    </ligand>
</feature>
<dbReference type="InterPro" id="IPR019794">
    <property type="entry name" value="Peroxidases_AS"/>
</dbReference>
<dbReference type="GO" id="GO:0020037">
    <property type="term" value="F:heme binding"/>
    <property type="evidence" value="ECO:0007669"/>
    <property type="project" value="InterPro"/>
</dbReference>
<dbReference type="Pfam" id="PF00141">
    <property type="entry name" value="peroxidase"/>
    <property type="match status" value="2"/>
</dbReference>
<evidence type="ECO:0000256" key="5">
    <source>
        <dbReference type="ARBA" id="ARBA00022837"/>
    </source>
</evidence>
<keyword evidence="7 13" id="KW-0408">Iron</keyword>
<feature type="binding site" evidence="13">
    <location>
        <position position="581"/>
    </location>
    <ligand>
        <name>Ca(2+)</name>
        <dbReference type="ChEBI" id="CHEBI:29108"/>
        <label>2</label>
    </ligand>
</feature>
<organism evidence="19 20">
    <name type="scientific">Ananas comosus</name>
    <name type="common">Pineapple</name>
    <name type="synonym">Ananas ananas</name>
    <dbReference type="NCBI Taxonomy" id="4615"/>
    <lineage>
        <taxon>Eukaryota</taxon>
        <taxon>Viridiplantae</taxon>
        <taxon>Streptophyta</taxon>
        <taxon>Embryophyta</taxon>
        <taxon>Tracheophyta</taxon>
        <taxon>Spermatophyta</taxon>
        <taxon>Magnoliopsida</taxon>
        <taxon>Liliopsida</taxon>
        <taxon>Poales</taxon>
        <taxon>Bromeliaceae</taxon>
        <taxon>Bromelioideae</taxon>
        <taxon>Ananas</taxon>
    </lineage>
</organism>
<dbReference type="PRINTS" id="PR00458">
    <property type="entry name" value="PEROXIDASE"/>
</dbReference>
<keyword evidence="10" id="KW-0376">Hydrogen peroxide</keyword>
<accession>A0A199W5S4</accession>
<dbReference type="PANTHER" id="PTHR31517">
    <property type="match status" value="1"/>
</dbReference>
<dbReference type="GO" id="GO:0006979">
    <property type="term" value="P:response to oxidative stress"/>
    <property type="evidence" value="ECO:0007669"/>
    <property type="project" value="InterPro"/>
</dbReference>
<feature type="binding site" evidence="13">
    <location>
        <position position="396"/>
    </location>
    <ligand>
        <name>Ca(2+)</name>
        <dbReference type="ChEBI" id="CHEBI:29108"/>
        <label>1</label>
    </ligand>
</feature>
<evidence type="ECO:0000256" key="15">
    <source>
        <dbReference type="PIRSR" id="PIRSR600823-5"/>
    </source>
</evidence>
<evidence type="ECO:0000259" key="18">
    <source>
        <dbReference type="PROSITE" id="PS50873"/>
    </source>
</evidence>
<evidence type="ECO:0000313" key="19">
    <source>
        <dbReference type="EMBL" id="OAY84601.1"/>
    </source>
</evidence>
<dbReference type="PROSITE" id="PS00436">
    <property type="entry name" value="PEROXIDASE_2"/>
    <property type="match status" value="2"/>
</dbReference>
<dbReference type="EMBL" id="LSRQ01000199">
    <property type="protein sequence ID" value="OAY84601.1"/>
    <property type="molecule type" value="Genomic_DNA"/>
</dbReference>
<evidence type="ECO:0000256" key="10">
    <source>
        <dbReference type="ARBA" id="ARBA00023324"/>
    </source>
</evidence>
<protein>
    <submittedName>
        <fullName evidence="19">Peroxidase 51</fullName>
    </submittedName>
</protein>
<proteinExistence type="inferred from homology"/>
<evidence type="ECO:0000313" key="20">
    <source>
        <dbReference type="Proteomes" id="UP000092600"/>
    </source>
</evidence>
<dbReference type="InterPro" id="IPR033905">
    <property type="entry name" value="Secretory_peroxidase"/>
</dbReference>
<evidence type="ECO:0000256" key="3">
    <source>
        <dbReference type="ARBA" id="ARBA00022617"/>
    </source>
</evidence>
<keyword evidence="8 15" id="KW-1015">Disulfide bond</keyword>
<keyword evidence="4 13" id="KW-0479">Metal-binding</keyword>
<feature type="disulfide bond" evidence="15">
    <location>
        <begin position="432"/>
        <end position="657"/>
    </location>
</feature>
<evidence type="ECO:0000256" key="1">
    <source>
        <dbReference type="ARBA" id="ARBA00000189"/>
    </source>
</evidence>
<dbReference type="Gene3D" id="1.10.420.10">
    <property type="entry name" value="Peroxidase, domain 2"/>
    <property type="match status" value="2"/>
</dbReference>
<evidence type="ECO:0000256" key="9">
    <source>
        <dbReference type="ARBA" id="ARBA00023283"/>
    </source>
</evidence>
<dbReference type="GO" id="GO:0046872">
    <property type="term" value="F:metal ion binding"/>
    <property type="evidence" value="ECO:0007669"/>
    <property type="project" value="UniProtKB-KW"/>
</dbReference>
<gene>
    <name evidence="19" type="ORF">ACMD2_09121</name>
</gene>
<dbReference type="PROSITE" id="PS50873">
    <property type="entry name" value="PEROXIDASE_4"/>
    <property type="match status" value="2"/>
</dbReference>
<feature type="disulfide bond" evidence="15">
    <location>
        <begin position="536"/>
        <end position="568"/>
    </location>
</feature>
<feature type="domain" description="Plant heme peroxidase family profile" evidence="18">
    <location>
        <begin position="320"/>
        <end position="661"/>
    </location>
</feature>
<name>A0A199W5S4_ANACO</name>
<comment type="similarity">
    <text evidence="16">Belongs to the peroxidase family.</text>
</comment>
<feature type="chain" id="PRO_5008508570" evidence="17">
    <location>
        <begin position="29"/>
        <end position="661"/>
    </location>
</feature>
<evidence type="ECO:0000256" key="12">
    <source>
        <dbReference type="PIRSR" id="PIRSR600823-2"/>
    </source>
</evidence>
<feature type="binding site" evidence="13">
    <location>
        <position position="530"/>
    </location>
    <ligand>
        <name>Ca(2+)</name>
        <dbReference type="ChEBI" id="CHEBI:29108"/>
        <label>2</label>
    </ligand>
</feature>
<dbReference type="InterPro" id="IPR000823">
    <property type="entry name" value="Peroxidase_pln"/>
</dbReference>
<feature type="binding site" evidence="13">
    <location>
        <position position="382"/>
    </location>
    <ligand>
        <name>Ca(2+)</name>
        <dbReference type="ChEBI" id="CHEBI:29108"/>
        <label>1</label>
    </ligand>
</feature>
<evidence type="ECO:0000256" key="4">
    <source>
        <dbReference type="ARBA" id="ARBA00022723"/>
    </source>
</evidence>
<feature type="binding site" description="axial binding residue" evidence="13">
    <location>
        <position position="529"/>
    </location>
    <ligand>
        <name>heme b</name>
        <dbReference type="ChEBI" id="CHEBI:60344"/>
    </ligand>
    <ligandPart>
        <name>Fe</name>
        <dbReference type="ChEBI" id="CHEBI:18248"/>
    </ligandPart>
</feature>
<comment type="caution">
    <text evidence="19">The sequence shown here is derived from an EMBL/GenBank/DDBJ whole genome shotgun (WGS) entry which is preliminary data.</text>
</comment>
<feature type="binding site" evidence="13">
    <location>
        <position position="362"/>
    </location>
    <ligand>
        <name>Ca(2+)</name>
        <dbReference type="ChEBI" id="CHEBI:29108"/>
        <label>1</label>
    </ligand>
</feature>
<keyword evidence="9" id="KW-0873">Pyrrolidone carboxylic acid</keyword>
<comment type="catalytic activity">
    <reaction evidence="1">
        <text>2 a phenolic donor + H2O2 = 2 a phenolic radical donor + 2 H2O</text>
        <dbReference type="Rhea" id="RHEA:56136"/>
        <dbReference type="ChEBI" id="CHEBI:15377"/>
        <dbReference type="ChEBI" id="CHEBI:16240"/>
        <dbReference type="ChEBI" id="CHEBI:139520"/>
        <dbReference type="ChEBI" id="CHEBI:139521"/>
        <dbReference type="EC" id="1.11.1.7"/>
    </reaction>
</comment>
<dbReference type="InterPro" id="IPR002016">
    <property type="entry name" value="Haem_peroxidase"/>
</dbReference>
<evidence type="ECO:0000256" key="6">
    <source>
        <dbReference type="ARBA" id="ARBA00023002"/>
    </source>
</evidence>
<evidence type="ECO:0000256" key="7">
    <source>
        <dbReference type="ARBA" id="ARBA00023004"/>
    </source>
</evidence>
<feature type="signal peptide" evidence="17">
    <location>
        <begin position="1"/>
        <end position="28"/>
    </location>
</feature>